<reference evidence="1 2" key="1">
    <citation type="submission" date="2014-04" db="EMBL/GenBank/DDBJ databases">
        <title>Genome evolution of avian class.</title>
        <authorList>
            <person name="Zhang G."/>
            <person name="Li C."/>
        </authorList>
    </citation>
    <scope>NUCLEOTIDE SEQUENCE [LARGE SCALE GENOMIC DNA]</scope>
    <source>
        <strain evidence="1">BGI_Y956</strain>
    </source>
</reference>
<evidence type="ECO:0000313" key="2">
    <source>
        <dbReference type="Proteomes" id="UP000053283"/>
    </source>
</evidence>
<organism evidence="1 2">
    <name type="scientific">Nipponia nippon</name>
    <name type="common">Crested ibis</name>
    <name type="synonym">Ibis nippon</name>
    <dbReference type="NCBI Taxonomy" id="128390"/>
    <lineage>
        <taxon>Eukaryota</taxon>
        <taxon>Metazoa</taxon>
        <taxon>Chordata</taxon>
        <taxon>Craniata</taxon>
        <taxon>Vertebrata</taxon>
        <taxon>Euteleostomi</taxon>
        <taxon>Archelosauria</taxon>
        <taxon>Archosauria</taxon>
        <taxon>Dinosauria</taxon>
        <taxon>Saurischia</taxon>
        <taxon>Theropoda</taxon>
        <taxon>Coelurosauria</taxon>
        <taxon>Aves</taxon>
        <taxon>Neognathae</taxon>
        <taxon>Neoaves</taxon>
        <taxon>Aequornithes</taxon>
        <taxon>Pelecaniformes</taxon>
        <taxon>Threskiornithidae</taxon>
        <taxon>Nipponia</taxon>
    </lineage>
</organism>
<feature type="non-terminal residue" evidence="1">
    <location>
        <position position="79"/>
    </location>
</feature>
<keyword evidence="2" id="KW-1185">Reference proteome</keyword>
<gene>
    <name evidence="1" type="ORF">Y956_06767</name>
</gene>
<proteinExistence type="predicted"/>
<feature type="non-terminal residue" evidence="1">
    <location>
        <position position="1"/>
    </location>
</feature>
<accession>A0A091VMW1</accession>
<dbReference type="Proteomes" id="UP000053283">
    <property type="component" value="Unassembled WGS sequence"/>
</dbReference>
<sequence>SLVVPAGRSDVLLLVRVPVVVPVVVQVLLRLQQAPHVHQPGVQVLEEVHVRRVEARVIIEVISGREGAEGALCHLHGAQ</sequence>
<protein>
    <submittedName>
        <fullName evidence="1">Uncharacterized protein</fullName>
    </submittedName>
</protein>
<evidence type="ECO:0000313" key="1">
    <source>
        <dbReference type="EMBL" id="KFQ91028.1"/>
    </source>
</evidence>
<dbReference type="EMBL" id="KL409644">
    <property type="protein sequence ID" value="KFQ91028.1"/>
    <property type="molecule type" value="Genomic_DNA"/>
</dbReference>
<name>A0A091VMW1_NIPNI</name>
<dbReference type="AlphaFoldDB" id="A0A091VMW1"/>